<feature type="binding site" evidence="9">
    <location>
        <position position="178"/>
    </location>
    <ligand>
        <name>a divalent metal cation</name>
        <dbReference type="ChEBI" id="CHEBI:60240"/>
        <label>3</label>
    </ligand>
</feature>
<comment type="catalytic activity">
    <reaction evidence="8">
        <text>a 5'-end NAD(+)-phospho-ribonucleoside in mRNA + H2O = a 5'-end phospho-adenosine-phospho-ribonucleoside in mRNA + beta-nicotinamide D-ribonucleotide + 2 H(+)</text>
        <dbReference type="Rhea" id="RHEA:60876"/>
        <dbReference type="Rhea" id="RHEA-COMP:15698"/>
        <dbReference type="Rhea" id="RHEA-COMP:15719"/>
        <dbReference type="ChEBI" id="CHEBI:14649"/>
        <dbReference type="ChEBI" id="CHEBI:15377"/>
        <dbReference type="ChEBI" id="CHEBI:15378"/>
        <dbReference type="ChEBI" id="CHEBI:144029"/>
        <dbReference type="ChEBI" id="CHEBI:144051"/>
    </reaction>
    <physiologicalReaction direction="left-to-right" evidence="8">
        <dbReference type="Rhea" id="RHEA:60877"/>
    </physiologicalReaction>
</comment>
<keyword evidence="7 9" id="KW-0464">Manganese</keyword>
<dbReference type="FunFam" id="3.90.79.10:FF:000004">
    <property type="entry name" value="NADH pyrophosphatase"/>
    <property type="match status" value="1"/>
</dbReference>
<comment type="cofactor">
    <cofactor evidence="9">
        <name>Mg(2+)</name>
        <dbReference type="ChEBI" id="CHEBI:18420"/>
    </cofactor>
    <cofactor evidence="9">
        <name>Mn(2+)</name>
        <dbReference type="ChEBI" id="CHEBI:29035"/>
    </cofactor>
    <text evidence="9">Divalent metal cations. Mg(2+) or Mn(2+).</text>
</comment>
<comment type="similarity">
    <text evidence="1 9">Belongs to the Nudix hydrolase family. NudC subfamily.</text>
</comment>
<feature type="binding site" evidence="9">
    <location>
        <position position="178"/>
    </location>
    <ligand>
        <name>a divalent metal cation</name>
        <dbReference type="ChEBI" id="CHEBI:60240"/>
        <label>1</label>
    </ligand>
</feature>
<keyword evidence="5 9" id="KW-0460">Magnesium</keyword>
<dbReference type="GO" id="GO:0000287">
    <property type="term" value="F:magnesium ion binding"/>
    <property type="evidence" value="ECO:0007669"/>
    <property type="project" value="UniProtKB-UniRule"/>
</dbReference>
<feature type="binding site" evidence="9">
    <location>
        <position position="124"/>
    </location>
    <ligand>
        <name>substrate</name>
    </ligand>
</feature>
<evidence type="ECO:0000256" key="6">
    <source>
        <dbReference type="ARBA" id="ARBA00023027"/>
    </source>
</evidence>
<proteinExistence type="inferred from homology"/>
<dbReference type="Gene3D" id="3.90.79.10">
    <property type="entry name" value="Nucleoside Triphosphate Pyrophosphohydrolase"/>
    <property type="match status" value="1"/>
</dbReference>
<feature type="binding site" evidence="9">
    <location>
        <position position="158"/>
    </location>
    <ligand>
        <name>a divalent metal cation</name>
        <dbReference type="ChEBI" id="CHEBI:60240"/>
        <label>1</label>
    </ligand>
</feature>
<dbReference type="PANTHER" id="PTHR42904">
    <property type="entry name" value="NUDIX HYDROLASE, NUDC SUBFAMILY"/>
    <property type="match status" value="1"/>
</dbReference>
<feature type="binding site" evidence="9">
    <location>
        <position position="119"/>
    </location>
    <ligand>
        <name>Zn(2+)</name>
        <dbReference type="ChEBI" id="CHEBI:29105"/>
    </ligand>
</feature>
<dbReference type="HAMAP" id="MF_00297">
    <property type="entry name" value="Nudix_NudC"/>
    <property type="match status" value="1"/>
</dbReference>
<organism evidence="11 12">
    <name type="scientific">Photobacterium aquimaris</name>
    <dbReference type="NCBI Taxonomy" id="512643"/>
    <lineage>
        <taxon>Bacteria</taxon>
        <taxon>Pseudomonadati</taxon>
        <taxon>Pseudomonadota</taxon>
        <taxon>Gammaproteobacteria</taxon>
        <taxon>Vibrionales</taxon>
        <taxon>Vibrionaceae</taxon>
        <taxon>Photobacterium</taxon>
    </lineage>
</organism>
<dbReference type="NCBIfam" id="NF001299">
    <property type="entry name" value="PRK00241.1"/>
    <property type="match status" value="1"/>
</dbReference>
<feature type="binding site" evidence="9">
    <location>
        <position position="116"/>
    </location>
    <ligand>
        <name>Zn(2+)</name>
        <dbReference type="ChEBI" id="CHEBI:29105"/>
    </ligand>
</feature>
<name>A0A1Y6L3U2_9GAMM</name>
<keyword evidence="12" id="KW-1185">Reference proteome</keyword>
<dbReference type="CDD" id="cd03429">
    <property type="entry name" value="NUDIX_NADH_pyrophosphatase_Nudt13"/>
    <property type="match status" value="1"/>
</dbReference>
<evidence type="ECO:0000256" key="5">
    <source>
        <dbReference type="ARBA" id="ARBA00022842"/>
    </source>
</evidence>
<evidence type="ECO:0000256" key="9">
    <source>
        <dbReference type="HAMAP-Rule" id="MF_00297"/>
    </source>
</evidence>
<dbReference type="GO" id="GO:0030145">
    <property type="term" value="F:manganese ion binding"/>
    <property type="evidence" value="ECO:0007669"/>
    <property type="project" value="UniProtKB-UniRule"/>
</dbReference>
<feature type="short sequence motif" description="Nudix box" evidence="9">
    <location>
        <begin position="159"/>
        <end position="180"/>
    </location>
</feature>
<dbReference type="EMBL" id="FYAH01000013">
    <property type="protein sequence ID" value="SMY18246.1"/>
    <property type="molecule type" value="Genomic_DNA"/>
</dbReference>
<dbReference type="EC" id="3.6.1.-" evidence="9"/>
<dbReference type="PRINTS" id="PR00502">
    <property type="entry name" value="NUDIXFAMILY"/>
</dbReference>
<dbReference type="InterPro" id="IPR050241">
    <property type="entry name" value="NAD-cap_RNA_hydrolase_NudC"/>
</dbReference>
<comment type="catalytic activity">
    <reaction evidence="9">
        <text>NADH + H2O = reduced beta-nicotinamide D-ribonucleotide + AMP + 2 H(+)</text>
        <dbReference type="Rhea" id="RHEA:48868"/>
        <dbReference type="ChEBI" id="CHEBI:15377"/>
        <dbReference type="ChEBI" id="CHEBI:15378"/>
        <dbReference type="ChEBI" id="CHEBI:57945"/>
        <dbReference type="ChEBI" id="CHEBI:90832"/>
        <dbReference type="ChEBI" id="CHEBI:456215"/>
        <dbReference type="EC" id="3.6.1.22"/>
    </reaction>
</comment>
<dbReference type="PANTHER" id="PTHR42904:SF6">
    <property type="entry name" value="NAD-CAPPED RNA HYDROLASE NUDT12"/>
    <property type="match status" value="1"/>
</dbReference>
<evidence type="ECO:0000256" key="3">
    <source>
        <dbReference type="ARBA" id="ARBA00022801"/>
    </source>
</evidence>
<dbReference type="GO" id="GO:0005829">
    <property type="term" value="C:cytosol"/>
    <property type="evidence" value="ECO:0007669"/>
    <property type="project" value="TreeGrafter"/>
</dbReference>
<feature type="binding site" evidence="9">
    <location>
        <position position="174"/>
    </location>
    <ligand>
        <name>a divalent metal cation</name>
        <dbReference type="ChEBI" id="CHEBI:60240"/>
        <label>2</label>
    </ligand>
</feature>
<keyword evidence="4 9" id="KW-0862">Zinc</keyword>
<dbReference type="InterPro" id="IPR000086">
    <property type="entry name" value="NUDIX_hydrolase_dom"/>
</dbReference>
<keyword evidence="3 9" id="KW-0378">Hydrolase</keyword>
<dbReference type="AlphaFoldDB" id="A0A1Y6L3U2"/>
<feature type="binding site" evidence="9">
    <location>
        <position position="174"/>
    </location>
    <ligand>
        <name>a divalent metal cation</name>
        <dbReference type="ChEBI" id="CHEBI:60240"/>
        <label>3</label>
    </ligand>
</feature>
<dbReference type="Proteomes" id="UP000196485">
    <property type="component" value="Unassembled WGS sequence"/>
</dbReference>
<dbReference type="PROSITE" id="PS51462">
    <property type="entry name" value="NUDIX"/>
    <property type="match status" value="1"/>
</dbReference>
<feature type="binding site" evidence="9">
    <location>
        <position position="69"/>
    </location>
    <ligand>
        <name>substrate</name>
    </ligand>
</feature>
<comment type="caution">
    <text evidence="9">Lacks conserved residue(s) required for the propagation of feature annotation.</text>
</comment>
<reference evidence="12" key="1">
    <citation type="submission" date="2017-06" db="EMBL/GenBank/DDBJ databases">
        <authorList>
            <person name="Rodrigo-Torres L."/>
            <person name="Arahal R. D."/>
            <person name="Lucena T."/>
        </authorList>
    </citation>
    <scope>NUCLEOTIDE SEQUENCE [LARGE SCALE GENOMIC DNA]</scope>
    <source>
        <strain evidence="12">type strain: CECT 9192</strain>
    </source>
</reference>
<comment type="subunit">
    <text evidence="9">Homodimer.</text>
</comment>
<dbReference type="InterPro" id="IPR020476">
    <property type="entry name" value="Nudix_hydrolase"/>
</dbReference>
<keyword evidence="6 9" id="KW-0520">NAD</keyword>
<comment type="function">
    <text evidence="9">mRNA decapping enzyme that specifically removes the nicotinamide adenine dinucleotide (NAD) cap from a subset of mRNAs by hydrolyzing the diphosphate linkage to produce nicotinamide mononucleotide (NMN) and 5' monophosphate mRNA. The NAD-cap is present at the 5'-end of some mRNAs and stabilizes RNA against 5'-processing. Has preference for mRNAs with a 5'-end purine. Catalyzes the hydrolysis of a broad range of dinucleotide pyrophosphates.</text>
</comment>
<dbReference type="GO" id="GO:0110153">
    <property type="term" value="F:RNA NAD-cap (NMN-forming) hydrolase activity"/>
    <property type="evidence" value="ECO:0007669"/>
    <property type="project" value="RHEA"/>
</dbReference>
<evidence type="ECO:0000256" key="4">
    <source>
        <dbReference type="ARBA" id="ARBA00022833"/>
    </source>
</evidence>
<keyword evidence="2 9" id="KW-0479">Metal-binding</keyword>
<dbReference type="InterPro" id="IPR022925">
    <property type="entry name" value="RNA_Hydrolase_NudC"/>
</dbReference>
<dbReference type="Pfam" id="PF00293">
    <property type="entry name" value="NUDIX"/>
    <property type="match status" value="1"/>
</dbReference>
<dbReference type="RefSeq" id="WP_087821894.1">
    <property type="nucleotide sequence ID" value="NZ_FYAH01000013.1"/>
</dbReference>
<protein>
    <recommendedName>
        <fullName evidence="9">NAD-capped RNA hydrolase NudC</fullName>
        <shortName evidence="9">DeNADding enzyme NudC</shortName>
        <ecNumber evidence="9">3.6.1.-</ecNumber>
    </recommendedName>
    <alternativeName>
        <fullName evidence="9">NADH pyrophosphatase</fullName>
        <ecNumber evidence="9">3.6.1.22</ecNumber>
    </alternativeName>
</protein>
<evidence type="ECO:0000256" key="8">
    <source>
        <dbReference type="ARBA" id="ARBA00023679"/>
    </source>
</evidence>
<evidence type="ECO:0000313" key="11">
    <source>
        <dbReference type="EMBL" id="SMY18246.1"/>
    </source>
</evidence>
<gene>
    <name evidence="9 11" type="primary">nudC</name>
    <name evidence="11" type="ORF">PAQU9191_03587</name>
</gene>
<dbReference type="PROSITE" id="PS00893">
    <property type="entry name" value="NUDIX_BOX"/>
    <property type="match status" value="1"/>
</dbReference>
<feature type="binding site" evidence="9">
    <location>
        <position position="101"/>
    </location>
    <ligand>
        <name>Zn(2+)</name>
        <dbReference type="ChEBI" id="CHEBI:29105"/>
    </ligand>
</feature>
<dbReference type="InterPro" id="IPR049734">
    <property type="entry name" value="NudC-like_C"/>
</dbReference>
<feature type="binding site" evidence="9">
    <location>
        <begin position="192"/>
        <end position="199"/>
    </location>
    <ligand>
        <name>substrate</name>
    </ligand>
</feature>
<comment type="cofactor">
    <cofactor evidence="9">
        <name>Zn(2+)</name>
        <dbReference type="ChEBI" id="CHEBI:29105"/>
    </cofactor>
    <text evidence="9">Binds 1 zinc ion per subunit.</text>
</comment>
<feature type="binding site" evidence="9">
    <location>
        <position position="98"/>
    </location>
    <ligand>
        <name>Zn(2+)</name>
        <dbReference type="ChEBI" id="CHEBI:29105"/>
    </ligand>
</feature>
<dbReference type="GO" id="GO:0019677">
    <property type="term" value="P:NAD+ catabolic process"/>
    <property type="evidence" value="ECO:0007669"/>
    <property type="project" value="TreeGrafter"/>
</dbReference>
<accession>A0A1Y6L3U2</accession>
<evidence type="ECO:0000256" key="2">
    <source>
        <dbReference type="ARBA" id="ARBA00022723"/>
    </source>
</evidence>
<feature type="binding site" evidence="9">
    <location>
        <position position="219"/>
    </location>
    <ligand>
        <name>a divalent metal cation</name>
        <dbReference type="ChEBI" id="CHEBI:60240"/>
        <label>1</label>
    </ligand>
</feature>
<evidence type="ECO:0000259" key="10">
    <source>
        <dbReference type="PROSITE" id="PS51462"/>
    </source>
</evidence>
<evidence type="ECO:0000256" key="7">
    <source>
        <dbReference type="ARBA" id="ARBA00023211"/>
    </source>
</evidence>
<dbReference type="SUPFAM" id="SSF55811">
    <property type="entry name" value="Nudix"/>
    <property type="match status" value="2"/>
</dbReference>
<feature type="binding site" evidence="9">
    <location>
        <position position="219"/>
    </location>
    <ligand>
        <name>a divalent metal cation</name>
        <dbReference type="ChEBI" id="CHEBI:60240"/>
        <label>3</label>
    </ligand>
</feature>
<dbReference type="EC" id="3.6.1.22" evidence="9"/>
<sequence length="258" mass="28975">MLKNENMAYWCVIRNGKLLLQNGSLPVCSSEELICSTETKRFIGDFDSITVYWLVDESGFSDNDFFNLRELLGCDSRLFALAGRAIQLNYMIQSQRFCCHCGHPLQLDTKVLAMHCSGCESLHYPRVSPCIIVAVRKGNQLLLAQHPRHKTGMYTVIAGFIEPGETAEQCVAREVLEETGITVKNIRYFDSQPWAFPSNLMLGFIADYAGGDIKPDYEELTDAMWATAEQLPEVAPTGTIARRLIDTVLQLNAEHKTD</sequence>
<feature type="binding site" evidence="9">
    <location>
        <position position="241"/>
    </location>
    <ligand>
        <name>substrate</name>
    </ligand>
</feature>
<dbReference type="InterPro" id="IPR015797">
    <property type="entry name" value="NUDIX_hydrolase-like_dom_sf"/>
</dbReference>
<evidence type="ECO:0000313" key="12">
    <source>
        <dbReference type="Proteomes" id="UP000196485"/>
    </source>
</evidence>
<comment type="catalytic activity">
    <reaction evidence="9">
        <text>NAD(+) + H2O = beta-nicotinamide D-ribonucleotide + AMP + 2 H(+)</text>
        <dbReference type="Rhea" id="RHEA:11800"/>
        <dbReference type="ChEBI" id="CHEBI:14649"/>
        <dbReference type="ChEBI" id="CHEBI:15377"/>
        <dbReference type="ChEBI" id="CHEBI:15378"/>
        <dbReference type="ChEBI" id="CHEBI:57540"/>
        <dbReference type="ChEBI" id="CHEBI:456215"/>
        <dbReference type="EC" id="3.6.1.22"/>
    </reaction>
</comment>
<dbReference type="GO" id="GO:0035529">
    <property type="term" value="F:NADH pyrophosphatase activity"/>
    <property type="evidence" value="ECO:0007669"/>
    <property type="project" value="TreeGrafter"/>
</dbReference>
<evidence type="ECO:0000256" key="1">
    <source>
        <dbReference type="ARBA" id="ARBA00009595"/>
    </source>
</evidence>
<dbReference type="InterPro" id="IPR020084">
    <property type="entry name" value="NUDIX_hydrolase_CS"/>
</dbReference>
<dbReference type="GO" id="GO:0008270">
    <property type="term" value="F:zinc ion binding"/>
    <property type="evidence" value="ECO:0007669"/>
    <property type="project" value="UniProtKB-UniRule"/>
</dbReference>
<dbReference type="GO" id="GO:0000210">
    <property type="term" value="F:NAD+ diphosphatase activity"/>
    <property type="evidence" value="ECO:0007669"/>
    <property type="project" value="UniProtKB-UniRule"/>
</dbReference>
<dbReference type="Gene3D" id="3.90.79.20">
    <property type="match status" value="1"/>
</dbReference>
<dbReference type="GO" id="GO:0006742">
    <property type="term" value="P:NADP+ catabolic process"/>
    <property type="evidence" value="ECO:0007669"/>
    <property type="project" value="TreeGrafter"/>
</dbReference>
<feature type="domain" description="Nudix hydrolase" evidence="10">
    <location>
        <begin position="125"/>
        <end position="249"/>
    </location>
</feature>